<dbReference type="PANTHER" id="PTHR10127">
    <property type="entry name" value="DISCOIDIN, CUB, EGF, LAMININ , AND ZINC METALLOPROTEASE DOMAIN CONTAINING"/>
    <property type="match status" value="1"/>
</dbReference>
<protein>
    <recommendedName>
        <fullName evidence="1">Peptidase metallopeptidase domain-containing protein</fullName>
    </recommendedName>
</protein>
<dbReference type="GO" id="GO:0008270">
    <property type="term" value="F:zinc ion binding"/>
    <property type="evidence" value="ECO:0007669"/>
    <property type="project" value="InterPro"/>
</dbReference>
<reference evidence="2 3" key="1">
    <citation type="submission" date="2018-07" db="EMBL/GenBank/DDBJ databases">
        <title>Draft Genome Sequence of Pseudomonas fluorescens AHK-1 associated with canker disease of kiwifruit.</title>
        <authorList>
            <person name="Wu Z."/>
        </authorList>
    </citation>
    <scope>NUCLEOTIDE SEQUENCE [LARGE SCALE GENOMIC DNA]</scope>
    <source>
        <strain evidence="2 3">AHK-1</strain>
    </source>
</reference>
<dbReference type="InterPro" id="IPR006026">
    <property type="entry name" value="Peptidase_Metallo"/>
</dbReference>
<dbReference type="InterPro" id="IPR001506">
    <property type="entry name" value="Peptidase_M12A"/>
</dbReference>
<accession>A0A7Z6N1E4</accession>
<dbReference type="SUPFAM" id="SSF55486">
    <property type="entry name" value="Metalloproteases ('zincins'), catalytic domain"/>
    <property type="match status" value="1"/>
</dbReference>
<dbReference type="RefSeq" id="WP_115486288.1">
    <property type="nucleotide sequence ID" value="NZ_QRBA01000003.1"/>
</dbReference>
<dbReference type="Proteomes" id="UP000255541">
    <property type="component" value="Unassembled WGS sequence"/>
</dbReference>
<feature type="domain" description="Peptidase metallopeptidase" evidence="1">
    <location>
        <begin position="45"/>
        <end position="188"/>
    </location>
</feature>
<dbReference type="InterPro" id="IPR024079">
    <property type="entry name" value="MetalloPept_cat_dom_sf"/>
</dbReference>
<dbReference type="EMBL" id="QRBA01000003">
    <property type="protein sequence ID" value="RDS92094.1"/>
    <property type="molecule type" value="Genomic_DNA"/>
</dbReference>
<organism evidence="2 3">
    <name type="scientific">Pseudomonas fluorescens</name>
    <dbReference type="NCBI Taxonomy" id="294"/>
    <lineage>
        <taxon>Bacteria</taxon>
        <taxon>Pseudomonadati</taxon>
        <taxon>Pseudomonadota</taxon>
        <taxon>Gammaproteobacteria</taxon>
        <taxon>Pseudomonadales</taxon>
        <taxon>Pseudomonadaceae</taxon>
        <taxon>Pseudomonas</taxon>
    </lineage>
</organism>
<evidence type="ECO:0000259" key="1">
    <source>
        <dbReference type="SMART" id="SM00235"/>
    </source>
</evidence>
<dbReference type="Pfam" id="PF01400">
    <property type="entry name" value="Astacin"/>
    <property type="match status" value="1"/>
</dbReference>
<dbReference type="PANTHER" id="PTHR10127:SF850">
    <property type="entry name" value="METALLOENDOPEPTIDASE"/>
    <property type="match status" value="1"/>
</dbReference>
<name>A0A7Z6N1E4_PSEFL</name>
<dbReference type="AlphaFoldDB" id="A0A7Z6N1E4"/>
<dbReference type="GO" id="GO:0006508">
    <property type="term" value="P:proteolysis"/>
    <property type="evidence" value="ECO:0007669"/>
    <property type="project" value="InterPro"/>
</dbReference>
<comment type="caution">
    <text evidence="2">The sequence shown here is derived from an EMBL/GenBank/DDBJ whole genome shotgun (WGS) entry which is preliminary data.</text>
</comment>
<sequence length="262" mass="29214">MIVMTGINTQPFIPPSYAQPNDDTGQKQPVDAPVLSRSKRGVALKTALWPQFSTVRISLMGMTKEQEKFTKDNINKWAPYINLKLEFTKELDGDIRIKADNDVSGGYSYFGTAGKQTVGAGEPTMEIGFKGGFNEFNAGTVLHEFGHALGLVHEHQHPDNTLDLDFDRIRTIYAATNQPGSVDENFAPVDSRDVVSSAYDQASIMHYSIPETYLNSGHRVEEGNELSEGDKQFARELYPIPRPPVPPRWWNLYNGHVPSSRA</sequence>
<gene>
    <name evidence="2" type="ORF">DL347_07680</name>
</gene>
<dbReference type="SMART" id="SM00235">
    <property type="entry name" value="ZnMc"/>
    <property type="match status" value="1"/>
</dbReference>
<dbReference type="GO" id="GO:0004222">
    <property type="term" value="F:metalloendopeptidase activity"/>
    <property type="evidence" value="ECO:0007669"/>
    <property type="project" value="InterPro"/>
</dbReference>
<proteinExistence type="predicted"/>
<dbReference type="Gene3D" id="3.40.390.10">
    <property type="entry name" value="Collagenase (Catalytic Domain)"/>
    <property type="match status" value="1"/>
</dbReference>
<evidence type="ECO:0000313" key="2">
    <source>
        <dbReference type="EMBL" id="RDS92094.1"/>
    </source>
</evidence>
<evidence type="ECO:0000313" key="3">
    <source>
        <dbReference type="Proteomes" id="UP000255541"/>
    </source>
</evidence>